<organism evidence="2 3">
    <name type="scientific">Momordica charantia</name>
    <name type="common">Bitter gourd</name>
    <name type="synonym">Balsam pear</name>
    <dbReference type="NCBI Taxonomy" id="3673"/>
    <lineage>
        <taxon>Eukaryota</taxon>
        <taxon>Viridiplantae</taxon>
        <taxon>Streptophyta</taxon>
        <taxon>Embryophyta</taxon>
        <taxon>Tracheophyta</taxon>
        <taxon>Spermatophyta</taxon>
        <taxon>Magnoliopsida</taxon>
        <taxon>eudicotyledons</taxon>
        <taxon>Gunneridae</taxon>
        <taxon>Pentapetalae</taxon>
        <taxon>rosids</taxon>
        <taxon>fabids</taxon>
        <taxon>Cucurbitales</taxon>
        <taxon>Cucurbitaceae</taxon>
        <taxon>Momordiceae</taxon>
        <taxon>Momordica</taxon>
    </lineage>
</organism>
<proteinExistence type="predicted"/>
<dbReference type="OrthoDB" id="192247at2759"/>
<feature type="domain" description="MATH" evidence="1">
    <location>
        <begin position="30"/>
        <end position="162"/>
    </location>
</feature>
<keyword evidence="3" id="KW-0418">Kinase</keyword>
<dbReference type="Pfam" id="PF22486">
    <property type="entry name" value="MATH_2"/>
    <property type="match status" value="2"/>
</dbReference>
<evidence type="ECO:0000313" key="2">
    <source>
        <dbReference type="Proteomes" id="UP000504603"/>
    </source>
</evidence>
<dbReference type="PANTHER" id="PTHR46162:SF55">
    <property type="entry name" value="MATH DOMAIN-CONTAINING PROTEIN"/>
    <property type="match status" value="1"/>
</dbReference>
<dbReference type="InterPro" id="IPR008974">
    <property type="entry name" value="TRAF-like"/>
</dbReference>
<dbReference type="GO" id="GO:0016301">
    <property type="term" value="F:kinase activity"/>
    <property type="evidence" value="ECO:0007669"/>
    <property type="project" value="UniProtKB-KW"/>
</dbReference>
<protein>
    <submittedName>
        <fullName evidence="3">Probable inactive serine/threonine-protein kinase fnkC</fullName>
    </submittedName>
</protein>
<dbReference type="KEGG" id="mcha:111011628"/>
<dbReference type="RefSeq" id="XP_022141172.1">
    <property type="nucleotide sequence ID" value="XM_022285480.1"/>
</dbReference>
<dbReference type="SMART" id="SM00061">
    <property type="entry name" value="MATH"/>
    <property type="match status" value="2"/>
</dbReference>
<evidence type="ECO:0000259" key="1">
    <source>
        <dbReference type="PROSITE" id="PS50144"/>
    </source>
</evidence>
<accession>A0A6J1CJ46</accession>
<dbReference type="CDD" id="cd00121">
    <property type="entry name" value="MATH"/>
    <property type="match status" value="2"/>
</dbReference>
<evidence type="ECO:0000313" key="3">
    <source>
        <dbReference type="RefSeq" id="XP_022141172.1"/>
    </source>
</evidence>
<dbReference type="GeneID" id="111011628"/>
<gene>
    <name evidence="3" type="primary">LOC111011628</name>
</gene>
<dbReference type="AlphaFoldDB" id="A0A6J1CJ46"/>
<keyword evidence="2" id="KW-1185">Reference proteome</keyword>
<dbReference type="PROSITE" id="PS50144">
    <property type="entry name" value="MATH"/>
    <property type="match status" value="2"/>
</dbReference>
<dbReference type="Proteomes" id="UP000504603">
    <property type="component" value="Unplaced"/>
</dbReference>
<feature type="domain" description="MATH" evidence="1">
    <location>
        <begin position="182"/>
        <end position="309"/>
    </location>
</feature>
<reference evidence="3" key="1">
    <citation type="submission" date="2025-08" db="UniProtKB">
        <authorList>
            <consortium name="RefSeq"/>
        </authorList>
    </citation>
    <scope>IDENTIFICATION</scope>
    <source>
        <strain evidence="3">OHB3-1</strain>
    </source>
</reference>
<sequence>MTIMDDRMSYVDPIKDQQHEIIRSTRIEPPTHYTFKINSYSVLSKIGMEKCESGDFEVDGYKWKLILHPNGDDKVEDHISLYLAISSKGNQLPLGWEVRVIFRFLIFDQIRDNYLTIQDGKVRKYSKMKNEHGITHLLSHNALNEASNGFVVDDSCTFGVELSVLKVSNKGESLSIIKEPQLDHFIWYIYPFSSYTGESYTSQPFTVKGRKWRMRMYPNGSSVGKATNLSIYLKLDESENIPIGKKIYAKYFLGIYNFGTKKYFEKSDDHWFTSSTYGSGFPEFLALKDLKDSSKSYVQTDGLFLKARIVAMSTVEEF</sequence>
<dbReference type="InterPro" id="IPR002083">
    <property type="entry name" value="MATH/TRAF_dom"/>
</dbReference>
<name>A0A6J1CJ46_MOMCH</name>
<dbReference type="SUPFAM" id="SSF49599">
    <property type="entry name" value="TRAF domain-like"/>
    <property type="match status" value="2"/>
</dbReference>
<dbReference type="PANTHER" id="PTHR46162">
    <property type="entry name" value="TRAF-LIKE FAMILY PROTEIN"/>
    <property type="match status" value="1"/>
</dbReference>
<dbReference type="Gene3D" id="2.60.210.10">
    <property type="entry name" value="Apoptosis, Tumor Necrosis Factor Receptor Associated Protein 2, Chain A"/>
    <property type="match status" value="2"/>
</dbReference>
<keyword evidence="3" id="KW-0808">Transferase</keyword>